<name>A0ACC5XBA8_PANGG</name>
<gene>
    <name evidence="1" type="ORF">PGIGA_G00088500</name>
</gene>
<protein>
    <submittedName>
        <fullName evidence="1">Uncharacterized protein</fullName>
    </submittedName>
</protein>
<proteinExistence type="predicted"/>
<organism evidence="1 2">
    <name type="scientific">Pangasianodon gigas</name>
    <name type="common">Mekong giant catfish</name>
    <name type="synonym">Pangasius gigas</name>
    <dbReference type="NCBI Taxonomy" id="30993"/>
    <lineage>
        <taxon>Eukaryota</taxon>
        <taxon>Metazoa</taxon>
        <taxon>Chordata</taxon>
        <taxon>Craniata</taxon>
        <taxon>Vertebrata</taxon>
        <taxon>Euteleostomi</taxon>
        <taxon>Actinopterygii</taxon>
        <taxon>Neopterygii</taxon>
        <taxon>Teleostei</taxon>
        <taxon>Ostariophysi</taxon>
        <taxon>Siluriformes</taxon>
        <taxon>Pangasiidae</taxon>
        <taxon>Pangasianodon</taxon>
    </lineage>
</organism>
<keyword evidence="2" id="KW-1185">Reference proteome</keyword>
<reference evidence="1 2" key="1">
    <citation type="journal article" date="2022" name="bioRxiv">
        <title>An ancient truncated duplication of the anti-Mullerian hormone receptor type 2 gene is a potential conserved master sex determinant in the Pangasiidae catfish family.</title>
        <authorList>
            <person name="Wen M."/>
            <person name="Pan Q."/>
            <person name="Jouanno E."/>
            <person name="Montfort J."/>
            <person name="Zahm M."/>
            <person name="Cabau C."/>
            <person name="Klopp C."/>
            <person name="Iampietro C."/>
            <person name="Roques C."/>
            <person name="Bouchez O."/>
            <person name="Castinel A."/>
            <person name="Donnadieu C."/>
            <person name="Parrinello H."/>
            <person name="Poncet C."/>
            <person name="Belmonte E."/>
            <person name="Gautier V."/>
            <person name="Avarre J.-C."/>
            <person name="Dugue R."/>
            <person name="Gustiano R."/>
            <person name="Ha T.T.T."/>
            <person name="Campet M."/>
            <person name="Sriphairoj K."/>
            <person name="Ribolli J."/>
            <person name="de Almeida F.L."/>
            <person name="Desvignes T."/>
            <person name="Postlethwait J.H."/>
            <person name="Bucao C.F."/>
            <person name="Robinson-Rechavi M."/>
            <person name="Bobe J."/>
            <person name="Herpin A."/>
            <person name="Guiguen Y."/>
        </authorList>
    </citation>
    <scope>NUCLEOTIDE SEQUENCE [LARGE SCALE GENOMIC DNA]</scope>
    <source>
        <strain evidence="1">YG-Dec2019</strain>
    </source>
</reference>
<comment type="caution">
    <text evidence="1">The sequence shown here is derived from an EMBL/GenBank/DDBJ whole genome shotgun (WGS) entry which is preliminary data.</text>
</comment>
<sequence length="530" mass="60540">MARISEDLVAKLQKQQGYFTKLHTSRNAATKTSFVTSHKIAKNSKSFSEGEFVKECLVDCAELICPEKKEAFEQVPLSRRTATRRIEDIAGNLELQLQREVANFDFFSLALDESCDVRDTAQLHVFVRGITDFKIMEELAAMRSMKGTTTGSDLFTEVNACMDTLGLKWDKLAGVTTDGCPNLTGKNVGLLKRMQDKVTEIDADQKVVFLHCILHQHVLCKSVLKINNVIDVVTKIVNFIRARALNHRQFVALLEEHETEHSDISYHTAVRWLSLGKVLKRVWDLKAEIGEFCEKKGKDIPELSDEEWMADFAFAVDVTALMTALNTKLQGKGLFVYEMHSLVKAFMKKLQFLTRQLESNNLTHMQTLKEVTPSADHLRRYSSMLGALHGEFSRRFEDLRTMEGEMHMISCPFTCNVDNAPSDVQLELIDLQSDAVLAKHFKSRSLLEFYSSLKEEKFPNMRRHAQKMFVLFGSTYICEQTFSVMKFNKSRYRSSLTDDHLSAVLRISTSDIQPDFDALVKDQQRLDFSH</sequence>
<dbReference type="Proteomes" id="UP000829447">
    <property type="component" value="Linkage Group LG18"/>
</dbReference>
<evidence type="ECO:0000313" key="2">
    <source>
        <dbReference type="Proteomes" id="UP000829447"/>
    </source>
</evidence>
<dbReference type="EMBL" id="CM040471">
    <property type="protein sequence ID" value="MCI4388644.1"/>
    <property type="molecule type" value="Genomic_DNA"/>
</dbReference>
<evidence type="ECO:0000313" key="1">
    <source>
        <dbReference type="EMBL" id="MCI4388644.1"/>
    </source>
</evidence>
<accession>A0ACC5XBA8</accession>